<feature type="domain" description="RNase H type-1" evidence="1">
    <location>
        <begin position="2"/>
        <end position="72"/>
    </location>
</feature>
<evidence type="ECO:0000313" key="2">
    <source>
        <dbReference type="EMBL" id="KAL3510283.1"/>
    </source>
</evidence>
<dbReference type="EMBL" id="JBJUIK010000012">
    <property type="protein sequence ID" value="KAL3510283.1"/>
    <property type="molecule type" value="Genomic_DNA"/>
</dbReference>
<dbReference type="InterPro" id="IPR002156">
    <property type="entry name" value="RNaseH_domain"/>
</dbReference>
<gene>
    <name evidence="2" type="ORF">ACH5RR_029684</name>
</gene>
<evidence type="ECO:0000259" key="1">
    <source>
        <dbReference type="Pfam" id="PF13456"/>
    </source>
</evidence>
<comment type="caution">
    <text evidence="2">The sequence shown here is derived from an EMBL/GenBank/DDBJ whole genome shotgun (WGS) entry which is preliminary data.</text>
</comment>
<accession>A0ABD2YSG9</accession>
<proteinExistence type="predicted"/>
<dbReference type="AlphaFoldDB" id="A0ABD2YSG9"/>
<dbReference type="Proteomes" id="UP001630127">
    <property type="component" value="Unassembled WGS sequence"/>
</dbReference>
<organism evidence="2 3">
    <name type="scientific">Cinchona calisaya</name>
    <dbReference type="NCBI Taxonomy" id="153742"/>
    <lineage>
        <taxon>Eukaryota</taxon>
        <taxon>Viridiplantae</taxon>
        <taxon>Streptophyta</taxon>
        <taxon>Embryophyta</taxon>
        <taxon>Tracheophyta</taxon>
        <taxon>Spermatophyta</taxon>
        <taxon>Magnoliopsida</taxon>
        <taxon>eudicotyledons</taxon>
        <taxon>Gunneridae</taxon>
        <taxon>Pentapetalae</taxon>
        <taxon>asterids</taxon>
        <taxon>lamiids</taxon>
        <taxon>Gentianales</taxon>
        <taxon>Rubiaceae</taxon>
        <taxon>Cinchonoideae</taxon>
        <taxon>Cinchoneae</taxon>
        <taxon>Cinchona</taxon>
    </lineage>
</organism>
<reference evidence="2 3" key="1">
    <citation type="submission" date="2024-11" db="EMBL/GenBank/DDBJ databases">
        <title>A near-complete genome assembly of Cinchona calisaya.</title>
        <authorList>
            <person name="Lian D.C."/>
            <person name="Zhao X.W."/>
            <person name="Wei L."/>
        </authorList>
    </citation>
    <scope>NUCLEOTIDE SEQUENCE [LARGE SCALE GENOMIC DNA]</scope>
    <source>
        <tissue evidence="2">Nenye</tissue>
    </source>
</reference>
<evidence type="ECO:0000313" key="3">
    <source>
        <dbReference type="Proteomes" id="UP001630127"/>
    </source>
</evidence>
<protein>
    <recommendedName>
        <fullName evidence="1">RNase H type-1 domain-containing protein</fullName>
    </recommendedName>
</protein>
<keyword evidence="3" id="KW-1185">Reference proteome</keyword>
<dbReference type="Pfam" id="PF13456">
    <property type="entry name" value="RVT_3"/>
    <property type="match status" value="1"/>
</dbReference>
<sequence>MALFKALDQKWHKIHAENDNKEIIKRHEYEDISHHILANLLQDNLALSSLFHLCSFSLVSSHNNSFYSKEANFANVLFKDVMWENFVPIWRANAAKNL</sequence>
<name>A0ABD2YSG9_9GENT</name>